<reference evidence="2" key="1">
    <citation type="submission" date="2018-11" db="EMBL/GenBank/DDBJ databases">
        <authorList>
            <person name="Alioto T."/>
            <person name="Alioto T."/>
        </authorList>
    </citation>
    <scope>NUCLEOTIDE SEQUENCE</scope>
</reference>
<dbReference type="AlphaFoldDB" id="A0A8B6GPE9"/>
<dbReference type="EMBL" id="UYJE01008743">
    <property type="protein sequence ID" value="VDI66792.1"/>
    <property type="molecule type" value="Genomic_DNA"/>
</dbReference>
<dbReference type="Proteomes" id="UP000596742">
    <property type="component" value="Unassembled WGS sequence"/>
</dbReference>
<keyword evidence="1" id="KW-0175">Coiled coil</keyword>
<keyword evidence="3" id="KW-1185">Reference proteome</keyword>
<comment type="caution">
    <text evidence="2">The sequence shown here is derived from an EMBL/GenBank/DDBJ whole genome shotgun (WGS) entry which is preliminary data.</text>
</comment>
<feature type="coiled-coil region" evidence="1">
    <location>
        <begin position="118"/>
        <end position="160"/>
    </location>
</feature>
<organism evidence="2 3">
    <name type="scientific">Mytilus galloprovincialis</name>
    <name type="common">Mediterranean mussel</name>
    <dbReference type="NCBI Taxonomy" id="29158"/>
    <lineage>
        <taxon>Eukaryota</taxon>
        <taxon>Metazoa</taxon>
        <taxon>Spiralia</taxon>
        <taxon>Lophotrochozoa</taxon>
        <taxon>Mollusca</taxon>
        <taxon>Bivalvia</taxon>
        <taxon>Autobranchia</taxon>
        <taxon>Pteriomorphia</taxon>
        <taxon>Mytilida</taxon>
        <taxon>Mytiloidea</taxon>
        <taxon>Mytilidae</taxon>
        <taxon>Mytilinae</taxon>
        <taxon>Mytilus</taxon>
    </lineage>
</organism>
<proteinExistence type="predicted"/>
<dbReference type="PANTHER" id="PTHR36681">
    <property type="entry name" value="NUCLEAR GTPASE, GERMINAL CENTER-ASSOCIATED, TANDEM DUPLICATE 3"/>
    <property type="match status" value="1"/>
</dbReference>
<name>A0A8B6GPE9_MYTGA</name>
<gene>
    <name evidence="2" type="ORF">MGAL_10B058313</name>
</gene>
<sequence>MISLQNESDKLKKALNATVPENERFQIEKDLSQTQQAMKVICGKARSEKAKQQLKEDYKLGLRVFDNVEDTEIPKLRKWISEKGERKKQAATQQLMFNLGLFLKEIKNYLTENDFEFKDDSEIVKSEVEKVCEELQQELQNTSKNLLNELRKEISKTENNLAIGVKSAEATAVAVCRSW</sequence>
<protein>
    <submittedName>
        <fullName evidence="2">Uncharacterized protein</fullName>
    </submittedName>
</protein>
<dbReference type="PANTHER" id="PTHR36681:SF3">
    <property type="entry name" value="NUCLEAR GTPASE, GERMINAL CENTER-ASSOCIATED, TANDEM DUPLICATE 3"/>
    <property type="match status" value="1"/>
</dbReference>
<evidence type="ECO:0000313" key="2">
    <source>
        <dbReference type="EMBL" id="VDI66792.1"/>
    </source>
</evidence>
<feature type="non-terminal residue" evidence="2">
    <location>
        <position position="179"/>
    </location>
</feature>
<accession>A0A8B6GPE9</accession>
<evidence type="ECO:0000256" key="1">
    <source>
        <dbReference type="SAM" id="Coils"/>
    </source>
</evidence>
<evidence type="ECO:0000313" key="3">
    <source>
        <dbReference type="Proteomes" id="UP000596742"/>
    </source>
</evidence>
<dbReference type="OrthoDB" id="3598281at2759"/>